<dbReference type="RefSeq" id="WP_279336092.1">
    <property type="nucleotide sequence ID" value="NZ_CP121682.1"/>
</dbReference>
<sequence length="95" mass="10353">MVEDRGKYKAGPGPVLGQAGVARYEDFLGIGHRIEGLFEDMPDWSVHRPFWCEPHQRGITVAVAVVGPGPVAEAARAVTDAFTPALFRQGRDGHR</sequence>
<dbReference type="Proteomes" id="UP001216440">
    <property type="component" value="Chromosome"/>
</dbReference>
<name>A0ABY8K428_9ACTN</name>
<reference evidence="1 2" key="1">
    <citation type="submission" date="2023-03" db="EMBL/GenBank/DDBJ databases">
        <authorList>
            <person name="Mo P."/>
        </authorList>
    </citation>
    <scope>NUCLEOTIDE SEQUENCE [LARGE SCALE GENOMIC DNA]</scope>
    <source>
        <strain evidence="1 2">HUAS 5</strain>
    </source>
</reference>
<keyword evidence="2" id="KW-1185">Reference proteome</keyword>
<proteinExistence type="predicted"/>
<protein>
    <submittedName>
        <fullName evidence="1">Uncharacterized protein</fullName>
    </submittedName>
</protein>
<evidence type="ECO:0000313" key="1">
    <source>
        <dbReference type="EMBL" id="WGD43039.1"/>
    </source>
</evidence>
<gene>
    <name evidence="1" type="ORF">PYS65_24480</name>
</gene>
<dbReference type="EMBL" id="CP121682">
    <property type="protein sequence ID" value="WGD43039.1"/>
    <property type="molecule type" value="Genomic_DNA"/>
</dbReference>
<accession>A0ABY8K428</accession>
<evidence type="ECO:0000313" key="2">
    <source>
        <dbReference type="Proteomes" id="UP001216440"/>
    </source>
</evidence>
<organism evidence="1 2">
    <name type="scientific">Streptomyces cathayae</name>
    <dbReference type="NCBI Taxonomy" id="3031124"/>
    <lineage>
        <taxon>Bacteria</taxon>
        <taxon>Bacillati</taxon>
        <taxon>Actinomycetota</taxon>
        <taxon>Actinomycetes</taxon>
        <taxon>Kitasatosporales</taxon>
        <taxon>Streptomycetaceae</taxon>
        <taxon>Streptomyces</taxon>
    </lineage>
</organism>